<dbReference type="InterPro" id="IPR036879">
    <property type="entry name" value="TF_MADSbox_sf"/>
</dbReference>
<dbReference type="SMART" id="SM00432">
    <property type="entry name" value="MADS"/>
    <property type="match status" value="1"/>
</dbReference>
<protein>
    <submittedName>
        <fullName evidence="7">Agamous-like mads-box protein agl62-like</fullName>
    </submittedName>
</protein>
<gene>
    <name evidence="7" type="ORF">L195_g013403</name>
</gene>
<keyword evidence="5" id="KW-0539">Nucleus</keyword>
<dbReference type="GO" id="GO:0005634">
    <property type="term" value="C:nucleus"/>
    <property type="evidence" value="ECO:0007669"/>
    <property type="project" value="UniProtKB-SubCell"/>
</dbReference>
<evidence type="ECO:0000256" key="5">
    <source>
        <dbReference type="ARBA" id="ARBA00023242"/>
    </source>
</evidence>
<dbReference type="GO" id="GO:0046983">
    <property type="term" value="F:protein dimerization activity"/>
    <property type="evidence" value="ECO:0007669"/>
    <property type="project" value="InterPro"/>
</dbReference>
<evidence type="ECO:0000259" key="6">
    <source>
        <dbReference type="PROSITE" id="PS50066"/>
    </source>
</evidence>
<keyword evidence="4" id="KW-0804">Transcription</keyword>
<accession>A0A2K3PN27</accession>
<evidence type="ECO:0000256" key="2">
    <source>
        <dbReference type="ARBA" id="ARBA00023015"/>
    </source>
</evidence>
<dbReference type="AlphaFoldDB" id="A0A2K3PN27"/>
<dbReference type="InterPro" id="IPR002100">
    <property type="entry name" value="TF_MADSbox"/>
</dbReference>
<dbReference type="GO" id="GO:0000978">
    <property type="term" value="F:RNA polymerase II cis-regulatory region sequence-specific DNA binding"/>
    <property type="evidence" value="ECO:0007669"/>
    <property type="project" value="TreeGrafter"/>
</dbReference>
<sequence>MLNGRKGKGRQKIEMKKMSNESNLQVTFSKRRSGLFKKVSEFCTLCGVDVPSLYSHLVRSSMQFIEAHCNTTLSDLNAQLTQMNNTLDNEKKRGDELSLLRKATRLSFGGLVQLMG</sequence>
<dbReference type="PANTHER" id="PTHR11945:SF818">
    <property type="entry name" value="AGAMOUS-LIKE MADS-BOX PROTEIN AGL62"/>
    <property type="match status" value="1"/>
</dbReference>
<dbReference type="GO" id="GO:0000981">
    <property type="term" value="F:DNA-binding transcription factor activity, RNA polymerase II-specific"/>
    <property type="evidence" value="ECO:0007669"/>
    <property type="project" value="TreeGrafter"/>
</dbReference>
<keyword evidence="2" id="KW-0805">Transcription regulation</keyword>
<name>A0A2K3PN27_TRIPR</name>
<dbReference type="EMBL" id="ASHM01008721">
    <property type="protein sequence ID" value="PNY16678.1"/>
    <property type="molecule type" value="Genomic_DNA"/>
</dbReference>
<keyword evidence="3" id="KW-0238">DNA-binding</keyword>
<comment type="subcellular location">
    <subcellularLocation>
        <location evidence="1">Nucleus</location>
    </subcellularLocation>
</comment>
<evidence type="ECO:0000313" key="8">
    <source>
        <dbReference type="Proteomes" id="UP000236291"/>
    </source>
</evidence>
<proteinExistence type="predicted"/>
<feature type="domain" description="MADS-box" evidence="6">
    <location>
        <begin position="8"/>
        <end position="50"/>
    </location>
</feature>
<dbReference type="SUPFAM" id="SSF55455">
    <property type="entry name" value="SRF-like"/>
    <property type="match status" value="1"/>
</dbReference>
<reference evidence="7 8" key="1">
    <citation type="journal article" date="2014" name="Am. J. Bot.">
        <title>Genome assembly and annotation for red clover (Trifolium pratense; Fabaceae).</title>
        <authorList>
            <person name="Istvanek J."/>
            <person name="Jaros M."/>
            <person name="Krenek A."/>
            <person name="Repkova J."/>
        </authorList>
    </citation>
    <scope>NUCLEOTIDE SEQUENCE [LARGE SCALE GENOMIC DNA]</scope>
    <source>
        <strain evidence="8">cv. Tatra</strain>
        <tissue evidence="7">Young leaves</tissue>
    </source>
</reference>
<evidence type="ECO:0000256" key="3">
    <source>
        <dbReference type="ARBA" id="ARBA00023125"/>
    </source>
</evidence>
<dbReference type="Pfam" id="PF00319">
    <property type="entry name" value="SRF-TF"/>
    <property type="match status" value="1"/>
</dbReference>
<organism evidence="7 8">
    <name type="scientific">Trifolium pratense</name>
    <name type="common">Red clover</name>
    <dbReference type="NCBI Taxonomy" id="57577"/>
    <lineage>
        <taxon>Eukaryota</taxon>
        <taxon>Viridiplantae</taxon>
        <taxon>Streptophyta</taxon>
        <taxon>Embryophyta</taxon>
        <taxon>Tracheophyta</taxon>
        <taxon>Spermatophyta</taxon>
        <taxon>Magnoliopsida</taxon>
        <taxon>eudicotyledons</taxon>
        <taxon>Gunneridae</taxon>
        <taxon>Pentapetalae</taxon>
        <taxon>rosids</taxon>
        <taxon>fabids</taxon>
        <taxon>Fabales</taxon>
        <taxon>Fabaceae</taxon>
        <taxon>Papilionoideae</taxon>
        <taxon>50 kb inversion clade</taxon>
        <taxon>NPAAA clade</taxon>
        <taxon>Hologalegina</taxon>
        <taxon>IRL clade</taxon>
        <taxon>Trifolieae</taxon>
        <taxon>Trifolium</taxon>
    </lineage>
</organism>
<dbReference type="Gene3D" id="3.40.1810.10">
    <property type="entry name" value="Transcription factor, MADS-box"/>
    <property type="match status" value="1"/>
</dbReference>
<evidence type="ECO:0000313" key="7">
    <source>
        <dbReference type="EMBL" id="PNY16678.1"/>
    </source>
</evidence>
<dbReference type="PROSITE" id="PS50066">
    <property type="entry name" value="MADS_BOX_2"/>
    <property type="match status" value="1"/>
</dbReference>
<evidence type="ECO:0000256" key="4">
    <source>
        <dbReference type="ARBA" id="ARBA00023163"/>
    </source>
</evidence>
<comment type="caution">
    <text evidence="7">The sequence shown here is derived from an EMBL/GenBank/DDBJ whole genome shotgun (WGS) entry which is preliminary data.</text>
</comment>
<dbReference type="PRINTS" id="PR00404">
    <property type="entry name" value="MADSDOMAIN"/>
</dbReference>
<dbReference type="Proteomes" id="UP000236291">
    <property type="component" value="Unassembled WGS sequence"/>
</dbReference>
<dbReference type="PANTHER" id="PTHR11945">
    <property type="entry name" value="MADS BOX PROTEIN"/>
    <property type="match status" value="1"/>
</dbReference>
<reference evidence="7 8" key="2">
    <citation type="journal article" date="2017" name="Front. Plant Sci.">
        <title>Gene Classification and Mining of Molecular Markers Useful in Red Clover (Trifolium pratense) Breeding.</title>
        <authorList>
            <person name="Istvanek J."/>
            <person name="Dluhosova J."/>
            <person name="Dluhos P."/>
            <person name="Patkova L."/>
            <person name="Nedelnik J."/>
            <person name="Repkova J."/>
        </authorList>
    </citation>
    <scope>NUCLEOTIDE SEQUENCE [LARGE SCALE GENOMIC DNA]</scope>
    <source>
        <strain evidence="8">cv. Tatra</strain>
        <tissue evidence="7">Young leaves</tissue>
    </source>
</reference>
<evidence type="ECO:0000256" key="1">
    <source>
        <dbReference type="ARBA" id="ARBA00004123"/>
    </source>
</evidence>
<dbReference type="CDD" id="cd00120">
    <property type="entry name" value="MADS"/>
    <property type="match status" value="1"/>
</dbReference>